<accession>N1UU03</accession>
<evidence type="ECO:0000313" key="2">
    <source>
        <dbReference type="EMBL" id="EMY33896.1"/>
    </source>
</evidence>
<keyword evidence="1" id="KW-0472">Membrane</keyword>
<protein>
    <recommendedName>
        <fullName evidence="4">DUF3040 domain-containing protein</fullName>
    </recommendedName>
</protein>
<dbReference type="AlphaFoldDB" id="N1UU03"/>
<dbReference type="InterPro" id="IPR021401">
    <property type="entry name" value="DUF3040"/>
</dbReference>
<reference evidence="2 3" key="1">
    <citation type="journal article" date="2013" name="Genome Announc.">
        <title>Draft Genome Sequence of Arthrobacter crystallopoietes Strain BAB-32, Revealing Genes for Bioremediation.</title>
        <authorList>
            <person name="Joshi M.N."/>
            <person name="Pandit A.S."/>
            <person name="Sharma A."/>
            <person name="Pandya R.V."/>
            <person name="Desai S.M."/>
            <person name="Saxena A.K."/>
            <person name="Bagatharia S.B."/>
        </authorList>
    </citation>
    <scope>NUCLEOTIDE SEQUENCE [LARGE SCALE GENOMIC DNA]</scope>
    <source>
        <strain evidence="2 3">BAB-32</strain>
    </source>
</reference>
<comment type="caution">
    <text evidence="2">The sequence shown here is derived from an EMBL/GenBank/DDBJ whole genome shotgun (WGS) entry which is preliminary data.</text>
</comment>
<name>N1UU03_9MICC</name>
<sequence>MPLTHEERQQLEQLEHQASLDDPAFAEKMRDGLAGPSSVAGPWSLVLLLAGILVLLAGVAVQSIVVGIAGFLLMGAGTYLISDAPKSTKEFSWWK</sequence>
<dbReference type="EMBL" id="ANPE02000145">
    <property type="protein sequence ID" value="EMY33896.1"/>
    <property type="molecule type" value="Genomic_DNA"/>
</dbReference>
<evidence type="ECO:0000313" key="3">
    <source>
        <dbReference type="Proteomes" id="UP000010729"/>
    </source>
</evidence>
<evidence type="ECO:0008006" key="4">
    <source>
        <dbReference type="Google" id="ProtNLM"/>
    </source>
</evidence>
<feature type="transmembrane region" description="Helical" evidence="1">
    <location>
        <begin position="45"/>
        <end position="73"/>
    </location>
</feature>
<gene>
    <name evidence="2" type="ORF">D477_012485</name>
</gene>
<keyword evidence="1" id="KW-0812">Transmembrane</keyword>
<organism evidence="2 3">
    <name type="scientific">Arthrobacter crystallopoietes BAB-32</name>
    <dbReference type="NCBI Taxonomy" id="1246476"/>
    <lineage>
        <taxon>Bacteria</taxon>
        <taxon>Bacillati</taxon>
        <taxon>Actinomycetota</taxon>
        <taxon>Actinomycetes</taxon>
        <taxon>Micrococcales</taxon>
        <taxon>Micrococcaceae</taxon>
        <taxon>Crystallibacter</taxon>
    </lineage>
</organism>
<proteinExistence type="predicted"/>
<dbReference type="Pfam" id="PF11239">
    <property type="entry name" value="DUF3040"/>
    <property type="match status" value="1"/>
</dbReference>
<keyword evidence="1" id="KW-1133">Transmembrane helix</keyword>
<keyword evidence="3" id="KW-1185">Reference proteome</keyword>
<dbReference type="Proteomes" id="UP000010729">
    <property type="component" value="Unassembled WGS sequence"/>
</dbReference>
<evidence type="ECO:0000256" key="1">
    <source>
        <dbReference type="SAM" id="Phobius"/>
    </source>
</evidence>